<evidence type="ECO:0000313" key="1">
    <source>
        <dbReference type="EMBL" id="KAK1899050.1"/>
    </source>
</evidence>
<dbReference type="EMBL" id="JASDAP010000008">
    <property type="protein sequence ID" value="KAK1899050.1"/>
    <property type="molecule type" value="Genomic_DNA"/>
</dbReference>
<gene>
    <name evidence="1" type="ORF">KUDE01_018572</name>
</gene>
<organism evidence="1 2">
    <name type="scientific">Dissostichus eleginoides</name>
    <name type="common">Patagonian toothfish</name>
    <name type="synonym">Dissostichus amissus</name>
    <dbReference type="NCBI Taxonomy" id="100907"/>
    <lineage>
        <taxon>Eukaryota</taxon>
        <taxon>Metazoa</taxon>
        <taxon>Chordata</taxon>
        <taxon>Craniata</taxon>
        <taxon>Vertebrata</taxon>
        <taxon>Euteleostomi</taxon>
        <taxon>Actinopterygii</taxon>
        <taxon>Neopterygii</taxon>
        <taxon>Teleostei</taxon>
        <taxon>Neoteleostei</taxon>
        <taxon>Acanthomorphata</taxon>
        <taxon>Eupercaria</taxon>
        <taxon>Perciformes</taxon>
        <taxon>Notothenioidei</taxon>
        <taxon>Nototheniidae</taxon>
        <taxon>Dissostichus</taxon>
    </lineage>
</organism>
<proteinExistence type="predicted"/>
<comment type="caution">
    <text evidence="1">The sequence shown here is derived from an EMBL/GenBank/DDBJ whole genome shotgun (WGS) entry which is preliminary data.</text>
</comment>
<keyword evidence="2" id="KW-1185">Reference proteome</keyword>
<dbReference type="Proteomes" id="UP001228049">
    <property type="component" value="Unassembled WGS sequence"/>
</dbReference>
<sequence>MSPDLAKFTQLWLQDSLAGFCKNCNYVDGEQQSSAVLILMLMKLVVNLKKEIQPLIIPSTPLSLPFPSSAPCTVVMMIPNQLLHTARLCVTLRRKRASSPRRT</sequence>
<protein>
    <submittedName>
        <fullName evidence="1">Inter-alpha-trypsin inhibitor heavy chain H4</fullName>
    </submittedName>
</protein>
<accession>A0AAD9CAY9</accession>
<dbReference type="AlphaFoldDB" id="A0AAD9CAY9"/>
<name>A0AAD9CAY9_DISEL</name>
<reference evidence="1" key="1">
    <citation type="submission" date="2023-04" db="EMBL/GenBank/DDBJ databases">
        <title>Chromosome-level genome of Chaenocephalus aceratus.</title>
        <authorList>
            <person name="Park H."/>
        </authorList>
    </citation>
    <scope>NUCLEOTIDE SEQUENCE</scope>
    <source>
        <strain evidence="1">DE</strain>
        <tissue evidence="1">Muscle</tissue>
    </source>
</reference>
<evidence type="ECO:0000313" key="2">
    <source>
        <dbReference type="Proteomes" id="UP001228049"/>
    </source>
</evidence>